<proteinExistence type="inferred from homology"/>
<dbReference type="AlphaFoldDB" id="A0A3N2D285"/>
<dbReference type="EMBL" id="RKHQ01000002">
    <property type="protein sequence ID" value="ROR93882.1"/>
    <property type="molecule type" value="Genomic_DNA"/>
</dbReference>
<feature type="chain" id="PRO_5039103880" evidence="3">
    <location>
        <begin position="24"/>
        <end position="462"/>
    </location>
</feature>
<dbReference type="InterPro" id="IPR006059">
    <property type="entry name" value="SBP"/>
</dbReference>
<dbReference type="Gene3D" id="3.40.190.10">
    <property type="entry name" value="Periplasmic binding protein-like II"/>
    <property type="match status" value="2"/>
</dbReference>
<dbReference type="PANTHER" id="PTHR43649:SF29">
    <property type="entry name" value="OSMOPROTECTIVE COMPOUNDS-BINDING PROTEIN GGTB"/>
    <property type="match status" value="1"/>
</dbReference>
<dbReference type="SUPFAM" id="SSF53850">
    <property type="entry name" value="Periplasmic binding protein-like II"/>
    <property type="match status" value="1"/>
</dbReference>
<name>A0A3N2D285_9MICO</name>
<keyword evidence="2" id="KW-0813">Transport</keyword>
<feature type="signal peptide" evidence="3">
    <location>
        <begin position="1"/>
        <end position="23"/>
    </location>
</feature>
<dbReference type="InterPro" id="IPR050490">
    <property type="entry name" value="Bact_solute-bd_prot1"/>
</dbReference>
<evidence type="ECO:0000256" key="2">
    <source>
        <dbReference type="ARBA" id="ARBA00022448"/>
    </source>
</evidence>
<evidence type="ECO:0000313" key="5">
    <source>
        <dbReference type="Proteomes" id="UP000275356"/>
    </source>
</evidence>
<sequence>MTTTRRRGLALGCGFAIAATMLAGCLQNPNAVGGGGAAGGGSVVDNAETDGDKVVTVMGAFGGAEADAFRESLAEFEAETGIRIEYNPDSDFTNLIRLRTSSGQQPDIAIFPQPGGLLELAEQGYVEPIDTYLDYDELDRTLLPGFLESARLNGRVYGAPMRMAVKSIVWYPKAAYEAGGWNTAPANLDELAEVAAEISATGTPAWCMGWESGQGTGWPGTDWIEELMLRMWGPDVYDDWVTNRIPFNDERVVAAFDALGEMIDAPNNVRGGRSGILSTAFGDAMLPAFADPPGCYLERQGNFVTGFLPEDVQANLDEEVGLFIYPPAAEGEYTGQPMLGGGDLAALMNGNDPDAIEVMRFLTSDRFGGPWASAGGWLSPHSTFDVSLYPDEITRTTAEFAASADVFRYDGSDLMPNAVGAGSFWDGMIEWLQGTKTAEQVTTDIQNSWPVDDSAKDEGDGS</sequence>
<accession>A0A3N2D285</accession>
<evidence type="ECO:0000313" key="4">
    <source>
        <dbReference type="EMBL" id="ROR93882.1"/>
    </source>
</evidence>
<organism evidence="4 5">
    <name type="scientific">Salana multivorans</name>
    <dbReference type="NCBI Taxonomy" id="120377"/>
    <lineage>
        <taxon>Bacteria</taxon>
        <taxon>Bacillati</taxon>
        <taxon>Actinomycetota</taxon>
        <taxon>Actinomycetes</taxon>
        <taxon>Micrococcales</taxon>
        <taxon>Beutenbergiaceae</taxon>
        <taxon>Salana</taxon>
    </lineage>
</organism>
<dbReference type="RefSeq" id="WP_245968132.1">
    <property type="nucleotide sequence ID" value="NZ_RKHQ01000002.1"/>
</dbReference>
<protein>
    <submittedName>
        <fullName evidence="4">Alpha-glucoside transport system substrate-binding protein</fullName>
    </submittedName>
</protein>
<gene>
    <name evidence="4" type="ORF">EDD28_3310</name>
</gene>
<dbReference type="Proteomes" id="UP000275356">
    <property type="component" value="Unassembled WGS sequence"/>
</dbReference>
<dbReference type="PANTHER" id="PTHR43649">
    <property type="entry name" value="ARABINOSE-BINDING PROTEIN-RELATED"/>
    <property type="match status" value="1"/>
</dbReference>
<dbReference type="PROSITE" id="PS51257">
    <property type="entry name" value="PROKAR_LIPOPROTEIN"/>
    <property type="match status" value="1"/>
</dbReference>
<keyword evidence="5" id="KW-1185">Reference proteome</keyword>
<comment type="caution">
    <text evidence="4">The sequence shown here is derived from an EMBL/GenBank/DDBJ whole genome shotgun (WGS) entry which is preliminary data.</text>
</comment>
<evidence type="ECO:0000256" key="3">
    <source>
        <dbReference type="SAM" id="SignalP"/>
    </source>
</evidence>
<dbReference type="Pfam" id="PF01547">
    <property type="entry name" value="SBP_bac_1"/>
    <property type="match status" value="1"/>
</dbReference>
<comment type="similarity">
    <text evidence="1">Belongs to the bacterial solute-binding protein 1 family.</text>
</comment>
<evidence type="ECO:0000256" key="1">
    <source>
        <dbReference type="ARBA" id="ARBA00008520"/>
    </source>
</evidence>
<keyword evidence="3" id="KW-0732">Signal</keyword>
<reference evidence="4 5" key="1">
    <citation type="submission" date="2018-11" db="EMBL/GenBank/DDBJ databases">
        <title>Sequencing the genomes of 1000 actinobacteria strains.</title>
        <authorList>
            <person name="Klenk H.-P."/>
        </authorList>
    </citation>
    <scope>NUCLEOTIDE SEQUENCE [LARGE SCALE GENOMIC DNA]</scope>
    <source>
        <strain evidence="4 5">DSM 13521</strain>
    </source>
</reference>